<evidence type="ECO:0000313" key="3">
    <source>
        <dbReference type="Proteomes" id="UP000654075"/>
    </source>
</evidence>
<keyword evidence="1" id="KW-1133">Transmembrane helix</keyword>
<dbReference type="EMBL" id="CAJNNV010029322">
    <property type="protein sequence ID" value="CAE8628015.1"/>
    <property type="molecule type" value="Genomic_DNA"/>
</dbReference>
<comment type="caution">
    <text evidence="2">The sequence shown here is derived from an EMBL/GenBank/DDBJ whole genome shotgun (WGS) entry which is preliminary data.</text>
</comment>
<reference evidence="2" key="1">
    <citation type="submission" date="2021-02" db="EMBL/GenBank/DDBJ databases">
        <authorList>
            <person name="Dougan E. K."/>
            <person name="Rhodes N."/>
            <person name="Thang M."/>
            <person name="Chan C."/>
        </authorList>
    </citation>
    <scope>NUCLEOTIDE SEQUENCE</scope>
</reference>
<proteinExistence type="predicted"/>
<feature type="transmembrane region" description="Helical" evidence="1">
    <location>
        <begin position="42"/>
        <end position="63"/>
    </location>
</feature>
<organism evidence="2 3">
    <name type="scientific">Polarella glacialis</name>
    <name type="common">Dinoflagellate</name>
    <dbReference type="NCBI Taxonomy" id="89957"/>
    <lineage>
        <taxon>Eukaryota</taxon>
        <taxon>Sar</taxon>
        <taxon>Alveolata</taxon>
        <taxon>Dinophyceae</taxon>
        <taxon>Suessiales</taxon>
        <taxon>Suessiaceae</taxon>
        <taxon>Polarella</taxon>
    </lineage>
</organism>
<keyword evidence="3" id="KW-1185">Reference proteome</keyword>
<evidence type="ECO:0000313" key="2">
    <source>
        <dbReference type="EMBL" id="CAE8628015.1"/>
    </source>
</evidence>
<sequence length="166" mass="18351">MWIPCFRCVSLTLVGVKLVGQRQQQRQDHGFPPEDGKVFGPVVKVVVVVVVVVIVVVVVVVVVNRFQDISLLVAALKKSHSTELYQSVGKWLFCGVCFRVICSESLFTSGNFKLFLHSGLTVLRRASNMSFPFTCACHCFLKCCVSLGLGKGTILFCRLSHDDAKK</sequence>
<gene>
    <name evidence="2" type="ORF">PGLA1383_LOCUS44711</name>
</gene>
<keyword evidence="1" id="KW-0812">Transmembrane</keyword>
<accession>A0A813GVQ1</accession>
<protein>
    <submittedName>
        <fullName evidence="2">Uncharacterized protein</fullName>
    </submittedName>
</protein>
<evidence type="ECO:0000256" key="1">
    <source>
        <dbReference type="SAM" id="Phobius"/>
    </source>
</evidence>
<dbReference type="Proteomes" id="UP000654075">
    <property type="component" value="Unassembled WGS sequence"/>
</dbReference>
<keyword evidence="1" id="KW-0472">Membrane</keyword>
<name>A0A813GVQ1_POLGL</name>
<dbReference type="AlphaFoldDB" id="A0A813GVQ1"/>